<protein>
    <submittedName>
        <fullName evidence="1">Uncharacterized protein</fullName>
    </submittedName>
</protein>
<gene>
    <name evidence="1" type="ORF">ACFOES_09755</name>
</gene>
<sequence>MRRLIVLACLVGTVTGCTGFPDLDTAISAETRAAPYPALLPLDALLAGGDGTATAEAGATLTARAAALRARARALRGPVIDETTRARLAAAVARHSG</sequence>
<accession>A0ABV7AG82</accession>
<dbReference type="RefSeq" id="WP_377833079.1">
    <property type="nucleotide sequence ID" value="NZ_JBHRSK010000005.1"/>
</dbReference>
<dbReference type="PROSITE" id="PS51257">
    <property type="entry name" value="PROKAR_LIPOPROTEIN"/>
    <property type="match status" value="1"/>
</dbReference>
<comment type="caution">
    <text evidence="1">The sequence shown here is derived from an EMBL/GenBank/DDBJ whole genome shotgun (WGS) entry which is preliminary data.</text>
</comment>
<organism evidence="1 2">
    <name type="scientific">Acidimangrovimonas pyrenivorans</name>
    <dbReference type="NCBI Taxonomy" id="2030798"/>
    <lineage>
        <taxon>Bacteria</taxon>
        <taxon>Pseudomonadati</taxon>
        <taxon>Pseudomonadota</taxon>
        <taxon>Alphaproteobacteria</taxon>
        <taxon>Rhodobacterales</taxon>
        <taxon>Paracoccaceae</taxon>
        <taxon>Acidimangrovimonas</taxon>
    </lineage>
</organism>
<keyword evidence="2" id="KW-1185">Reference proteome</keyword>
<dbReference type="Proteomes" id="UP001595443">
    <property type="component" value="Unassembled WGS sequence"/>
</dbReference>
<evidence type="ECO:0000313" key="1">
    <source>
        <dbReference type="EMBL" id="MFC2968379.1"/>
    </source>
</evidence>
<dbReference type="EMBL" id="JBHRSK010000005">
    <property type="protein sequence ID" value="MFC2968379.1"/>
    <property type="molecule type" value="Genomic_DNA"/>
</dbReference>
<proteinExistence type="predicted"/>
<reference evidence="2" key="1">
    <citation type="journal article" date="2019" name="Int. J. Syst. Evol. Microbiol.">
        <title>The Global Catalogue of Microorganisms (GCM) 10K type strain sequencing project: providing services to taxonomists for standard genome sequencing and annotation.</title>
        <authorList>
            <consortium name="The Broad Institute Genomics Platform"/>
            <consortium name="The Broad Institute Genome Sequencing Center for Infectious Disease"/>
            <person name="Wu L."/>
            <person name="Ma J."/>
        </authorList>
    </citation>
    <scope>NUCLEOTIDE SEQUENCE [LARGE SCALE GENOMIC DNA]</scope>
    <source>
        <strain evidence="2">KCTC 62192</strain>
    </source>
</reference>
<evidence type="ECO:0000313" key="2">
    <source>
        <dbReference type="Proteomes" id="UP001595443"/>
    </source>
</evidence>
<name>A0ABV7AG82_9RHOB</name>